<evidence type="ECO:0000313" key="3">
    <source>
        <dbReference type="Proteomes" id="UP001054945"/>
    </source>
</evidence>
<dbReference type="Proteomes" id="UP001054945">
    <property type="component" value="Unassembled WGS sequence"/>
</dbReference>
<proteinExistence type="predicted"/>
<organism evidence="2 3">
    <name type="scientific">Caerostris extrusa</name>
    <name type="common">Bark spider</name>
    <name type="synonym">Caerostris bankana</name>
    <dbReference type="NCBI Taxonomy" id="172846"/>
    <lineage>
        <taxon>Eukaryota</taxon>
        <taxon>Metazoa</taxon>
        <taxon>Ecdysozoa</taxon>
        <taxon>Arthropoda</taxon>
        <taxon>Chelicerata</taxon>
        <taxon>Arachnida</taxon>
        <taxon>Araneae</taxon>
        <taxon>Araneomorphae</taxon>
        <taxon>Entelegynae</taxon>
        <taxon>Araneoidea</taxon>
        <taxon>Araneidae</taxon>
        <taxon>Caerostris</taxon>
    </lineage>
</organism>
<comment type="caution">
    <text evidence="2">The sequence shown here is derived from an EMBL/GenBank/DDBJ whole genome shotgun (WGS) entry which is preliminary data.</text>
</comment>
<feature type="region of interest" description="Disordered" evidence="1">
    <location>
        <begin position="1"/>
        <end position="23"/>
    </location>
</feature>
<evidence type="ECO:0000313" key="2">
    <source>
        <dbReference type="EMBL" id="GIY21709.1"/>
    </source>
</evidence>
<sequence length="110" mass="12305">MCKLNTRRTGANFPKGQQQQKECRMGKRSLIIPPSLALFPTPEDSAISSTQSQANSLIFRLPAVENKIHRNAAFAPLPFRKELRRKPILSTSALQILQNACGGQKFEELK</sequence>
<keyword evidence="3" id="KW-1185">Reference proteome</keyword>
<dbReference type="EMBL" id="BPLR01008049">
    <property type="protein sequence ID" value="GIY21709.1"/>
    <property type="molecule type" value="Genomic_DNA"/>
</dbReference>
<dbReference type="AlphaFoldDB" id="A0AAV4RI88"/>
<protein>
    <submittedName>
        <fullName evidence="2">Uncharacterized protein</fullName>
    </submittedName>
</protein>
<reference evidence="2 3" key="1">
    <citation type="submission" date="2021-06" db="EMBL/GenBank/DDBJ databases">
        <title>Caerostris extrusa draft genome.</title>
        <authorList>
            <person name="Kono N."/>
            <person name="Arakawa K."/>
        </authorList>
    </citation>
    <scope>NUCLEOTIDE SEQUENCE [LARGE SCALE GENOMIC DNA]</scope>
</reference>
<accession>A0AAV4RI88</accession>
<gene>
    <name evidence="2" type="ORF">CEXT_121631</name>
</gene>
<evidence type="ECO:0000256" key="1">
    <source>
        <dbReference type="SAM" id="MobiDB-lite"/>
    </source>
</evidence>
<name>A0AAV4RI88_CAEEX</name>